<protein>
    <recommendedName>
        <fullName evidence="4">Methyl-accepting transducer domain-containing protein</fullName>
    </recommendedName>
</protein>
<evidence type="ECO:0000256" key="1">
    <source>
        <dbReference type="ARBA" id="ARBA00023224"/>
    </source>
</evidence>
<evidence type="ECO:0000259" key="4">
    <source>
        <dbReference type="PROSITE" id="PS50111"/>
    </source>
</evidence>
<dbReference type="PANTHER" id="PTHR32089">
    <property type="entry name" value="METHYL-ACCEPTING CHEMOTAXIS PROTEIN MCPB"/>
    <property type="match status" value="1"/>
</dbReference>
<dbReference type="PROSITE" id="PS50111">
    <property type="entry name" value="CHEMOTAXIS_TRANSDUC_2"/>
    <property type="match status" value="1"/>
</dbReference>
<dbReference type="AlphaFoldDB" id="A0A4Y8PSY2"/>
<keyword evidence="6" id="KW-1185">Reference proteome</keyword>
<dbReference type="EMBL" id="MYFO01000046">
    <property type="protein sequence ID" value="TFE83593.1"/>
    <property type="molecule type" value="Genomic_DNA"/>
</dbReference>
<feature type="coiled-coil region" evidence="3">
    <location>
        <begin position="79"/>
        <end position="148"/>
    </location>
</feature>
<dbReference type="GO" id="GO:0007165">
    <property type="term" value="P:signal transduction"/>
    <property type="evidence" value="ECO:0007669"/>
    <property type="project" value="UniProtKB-KW"/>
</dbReference>
<dbReference type="GO" id="GO:0016020">
    <property type="term" value="C:membrane"/>
    <property type="evidence" value="ECO:0007669"/>
    <property type="project" value="InterPro"/>
</dbReference>
<dbReference type="Pfam" id="PF00015">
    <property type="entry name" value="MCPsignal"/>
    <property type="match status" value="1"/>
</dbReference>
<name>A0A4Y8PSY2_9BACL</name>
<evidence type="ECO:0000256" key="2">
    <source>
        <dbReference type="PROSITE-ProRule" id="PRU00284"/>
    </source>
</evidence>
<comment type="caution">
    <text evidence="5">The sequence shown here is derived from an EMBL/GenBank/DDBJ whole genome shotgun (WGS) entry which is preliminary data.</text>
</comment>
<dbReference type="PANTHER" id="PTHR32089:SF112">
    <property type="entry name" value="LYSOZYME-LIKE PROTEIN-RELATED"/>
    <property type="match status" value="1"/>
</dbReference>
<keyword evidence="1 2" id="KW-0807">Transducer</keyword>
<dbReference type="Proteomes" id="UP000298246">
    <property type="component" value="Unassembled WGS sequence"/>
</dbReference>
<gene>
    <name evidence="5" type="ORF">B5M42_22620</name>
</gene>
<feature type="domain" description="Methyl-accepting transducer" evidence="4">
    <location>
        <begin position="50"/>
        <end position="300"/>
    </location>
</feature>
<proteinExistence type="predicted"/>
<accession>A0A4Y8PSY2</accession>
<sequence>MTILGNDSSRARGPYTKVVHKTAQGLKALIRLVERASRQLHGQVETIQDSSNLIAQQVEGVTHTIREITAGIQDSAEHIQDAAAQMQHIQGLLEQIRRDNGAVVAASGEVSAAVGEGKREIADAAAQMRRMTTESAQLHEEMAQLKQALAQIVDITRIVEQVSGLTQLLALNANIEAARAGEHGKGFAVVAQEISRLAQQSKQATGLVGEHVRTVSASAQTLASSIEAMKQTADAGAFVMDAGFERYEQVESFLAGLCGSIETVDESLLGVTGSVHAISDVVHRTSAMFEQVAAGSEEVLASAEMQQRGIVQMNAGIREAGRSSLTLRSAVSQFKLPEAAKTHPLHEAIDGWMERAIGIRAVMVSMIEAREAGRIRYWHEEKTLAEAELSKAFARLGELCRLPGDQERLAELQAAWESFAEAKERNARWMLDGEYEKARQGLVNIGRARFKRALDLAQGWLDG</sequence>
<organism evidence="5 6">
    <name type="scientific">Paenibacillus athensensis</name>
    <dbReference type="NCBI Taxonomy" id="1967502"/>
    <lineage>
        <taxon>Bacteria</taxon>
        <taxon>Bacillati</taxon>
        <taxon>Bacillota</taxon>
        <taxon>Bacilli</taxon>
        <taxon>Bacillales</taxon>
        <taxon>Paenibacillaceae</taxon>
        <taxon>Paenibacillus</taxon>
    </lineage>
</organism>
<reference evidence="5 6" key="1">
    <citation type="submission" date="2017-03" db="EMBL/GenBank/DDBJ databases">
        <title>Isolation of Levoglucosan Utilizing Bacteria.</title>
        <authorList>
            <person name="Arya A.S."/>
        </authorList>
    </citation>
    <scope>NUCLEOTIDE SEQUENCE [LARGE SCALE GENOMIC DNA]</scope>
    <source>
        <strain evidence="5 6">MEC069</strain>
    </source>
</reference>
<keyword evidence="3" id="KW-0175">Coiled coil</keyword>
<evidence type="ECO:0000313" key="5">
    <source>
        <dbReference type="EMBL" id="TFE83593.1"/>
    </source>
</evidence>
<dbReference type="InterPro" id="IPR004089">
    <property type="entry name" value="MCPsignal_dom"/>
</dbReference>
<dbReference type="SMART" id="SM00283">
    <property type="entry name" value="MA"/>
    <property type="match status" value="1"/>
</dbReference>
<dbReference type="SUPFAM" id="SSF58104">
    <property type="entry name" value="Methyl-accepting chemotaxis protein (MCP) signaling domain"/>
    <property type="match status" value="1"/>
</dbReference>
<dbReference type="Gene3D" id="1.10.287.950">
    <property type="entry name" value="Methyl-accepting chemotaxis protein"/>
    <property type="match status" value="1"/>
</dbReference>
<evidence type="ECO:0000256" key="3">
    <source>
        <dbReference type="SAM" id="Coils"/>
    </source>
</evidence>
<evidence type="ECO:0000313" key="6">
    <source>
        <dbReference type="Proteomes" id="UP000298246"/>
    </source>
</evidence>